<dbReference type="RefSeq" id="WP_377251459.1">
    <property type="nucleotide sequence ID" value="NZ_JBHLUH010000023.1"/>
</dbReference>
<dbReference type="Pfam" id="PF13577">
    <property type="entry name" value="SnoaL_4"/>
    <property type="match status" value="1"/>
</dbReference>
<reference evidence="2 3" key="1">
    <citation type="submission" date="2024-09" db="EMBL/GenBank/DDBJ databases">
        <authorList>
            <person name="Sun Q."/>
            <person name="Mori K."/>
        </authorList>
    </citation>
    <scope>NUCLEOTIDE SEQUENCE [LARGE SCALE GENOMIC DNA]</scope>
    <source>
        <strain evidence="2 3">TBRC 3947</strain>
    </source>
</reference>
<gene>
    <name evidence="2" type="ORF">ACFFIA_15550</name>
</gene>
<proteinExistence type="predicted"/>
<sequence length="148" mass="16925">MSVEPIVELMHEYAHRLDTADFEGFAELFRHGRWQGLHGYDETLGWLRAHVRLYDGSPRTVHVVNNVSVTLDPPARATGRSYIQVLHQASRDHAITTICVNRYHDVFARDRGGWRFADRRIEQVLRGDMSVHLRLPTGPATIGKGRQS</sequence>
<protein>
    <submittedName>
        <fullName evidence="2">Nuclear transport factor 2 family protein</fullName>
    </submittedName>
</protein>
<dbReference type="CDD" id="cd00531">
    <property type="entry name" value="NTF2_like"/>
    <property type="match status" value="1"/>
</dbReference>
<dbReference type="Gene3D" id="3.10.450.50">
    <property type="match status" value="1"/>
</dbReference>
<comment type="caution">
    <text evidence="2">The sequence shown here is derived from an EMBL/GenBank/DDBJ whole genome shotgun (WGS) entry which is preliminary data.</text>
</comment>
<feature type="domain" description="SnoaL-like" evidence="1">
    <location>
        <begin position="5"/>
        <end position="120"/>
    </location>
</feature>
<name>A0ABV6M308_9ACTN</name>
<dbReference type="InterPro" id="IPR032710">
    <property type="entry name" value="NTF2-like_dom_sf"/>
</dbReference>
<keyword evidence="3" id="KW-1185">Reference proteome</keyword>
<accession>A0ABV6M308</accession>
<dbReference type="Proteomes" id="UP001589867">
    <property type="component" value="Unassembled WGS sequence"/>
</dbReference>
<evidence type="ECO:0000313" key="3">
    <source>
        <dbReference type="Proteomes" id="UP001589867"/>
    </source>
</evidence>
<evidence type="ECO:0000313" key="2">
    <source>
        <dbReference type="EMBL" id="MFC0529072.1"/>
    </source>
</evidence>
<dbReference type="EMBL" id="JBHLUH010000023">
    <property type="protein sequence ID" value="MFC0529072.1"/>
    <property type="molecule type" value="Genomic_DNA"/>
</dbReference>
<organism evidence="2 3">
    <name type="scientific">Phytohabitans kaempferiae</name>
    <dbReference type="NCBI Taxonomy" id="1620943"/>
    <lineage>
        <taxon>Bacteria</taxon>
        <taxon>Bacillati</taxon>
        <taxon>Actinomycetota</taxon>
        <taxon>Actinomycetes</taxon>
        <taxon>Micromonosporales</taxon>
        <taxon>Micromonosporaceae</taxon>
    </lineage>
</organism>
<dbReference type="InterPro" id="IPR037401">
    <property type="entry name" value="SnoaL-like"/>
</dbReference>
<evidence type="ECO:0000259" key="1">
    <source>
        <dbReference type="Pfam" id="PF13577"/>
    </source>
</evidence>
<dbReference type="SUPFAM" id="SSF54427">
    <property type="entry name" value="NTF2-like"/>
    <property type="match status" value="1"/>
</dbReference>